<evidence type="ECO:0000313" key="1">
    <source>
        <dbReference type="EMBL" id="ASV62369.1"/>
    </source>
</evidence>
<reference evidence="1 2" key="1">
    <citation type="journal article" date="2007" name="J. Bacteriol.">
        <title>Genome sequence analysis of the emerging human pathogenic acetic acid bacterium Granulibacter bethesdensis.</title>
        <authorList>
            <person name="Greenberg D.E."/>
            <person name="Porcella S.F."/>
            <person name="Zelazny A.M."/>
            <person name="Virtaneva K."/>
            <person name="Sturdevant D.E."/>
            <person name="Kupko J.J.III."/>
            <person name="Barbian K.D."/>
            <person name="Babar A."/>
            <person name="Dorward D.W."/>
            <person name="Holland S.M."/>
        </authorList>
    </citation>
    <scope>NUCLEOTIDE SEQUENCE [LARGE SCALE GENOMIC DNA]</scope>
    <source>
        <strain evidence="2">ATCC BAA-1260 / CGDNIH1</strain>
    </source>
</reference>
<evidence type="ECO:0000313" key="2">
    <source>
        <dbReference type="Proteomes" id="UP000001963"/>
    </source>
</evidence>
<dbReference type="KEGG" id="gbe:GbCGDNIH1_7038"/>
<name>A0A286M2X0_GRABC</name>
<organism evidence="1 2">
    <name type="scientific">Granulibacter bethesdensis (strain ATCC BAA-1260 / CGDNIH1)</name>
    <dbReference type="NCBI Taxonomy" id="391165"/>
    <lineage>
        <taxon>Bacteria</taxon>
        <taxon>Pseudomonadati</taxon>
        <taxon>Pseudomonadota</taxon>
        <taxon>Alphaproteobacteria</taxon>
        <taxon>Acetobacterales</taxon>
        <taxon>Acetobacteraceae</taxon>
        <taxon>Granulibacter</taxon>
    </lineage>
</organism>
<dbReference type="EMBL" id="CP000394">
    <property type="protein sequence ID" value="ASV62369.1"/>
    <property type="molecule type" value="Genomic_DNA"/>
</dbReference>
<dbReference type="Proteomes" id="UP000001963">
    <property type="component" value="Chromosome"/>
</dbReference>
<gene>
    <name evidence="1" type="ordered locus">GbCGDNIH1_7038</name>
</gene>
<protein>
    <submittedName>
        <fullName evidence="1">Uncharacterized protein</fullName>
    </submittedName>
</protein>
<proteinExistence type="predicted"/>
<accession>A0A286M2X0</accession>
<dbReference type="AlphaFoldDB" id="A0A286M2X0"/>
<keyword evidence="2" id="KW-1185">Reference proteome</keyword>
<sequence length="41" mass="4598">MSARDENEEKTARLKNQAGRLLIRHKSVRVAANISAVLYST</sequence>